<keyword evidence="8 15" id="KW-1133">Transmembrane helix</keyword>
<evidence type="ECO:0000256" key="8">
    <source>
        <dbReference type="ARBA" id="ARBA00022989"/>
    </source>
</evidence>
<feature type="compositionally biased region" description="Low complexity" evidence="14">
    <location>
        <begin position="596"/>
        <end position="606"/>
    </location>
</feature>
<dbReference type="PANTHER" id="PTHR32361">
    <property type="entry name" value="FERRIC/CUPRIC REDUCTASE TRANSMEMBRANE COMPONENT"/>
    <property type="match status" value="1"/>
</dbReference>
<feature type="compositionally biased region" description="Polar residues" evidence="14">
    <location>
        <begin position="563"/>
        <end position="573"/>
    </location>
</feature>
<dbReference type="Pfam" id="PF01794">
    <property type="entry name" value="Ferric_reduct"/>
    <property type="match status" value="1"/>
</dbReference>
<dbReference type="Gene3D" id="3.40.50.80">
    <property type="entry name" value="Nucleotide-binding domain of ferredoxin-NADP reductase (FNR) module"/>
    <property type="match status" value="2"/>
</dbReference>
<dbReference type="GO" id="GO:0006826">
    <property type="term" value="P:iron ion transport"/>
    <property type="evidence" value="ECO:0007669"/>
    <property type="project" value="TreeGrafter"/>
</dbReference>
<feature type="region of interest" description="Disordered" evidence="14">
    <location>
        <begin position="556"/>
        <end position="618"/>
    </location>
</feature>
<feature type="transmembrane region" description="Helical" evidence="15">
    <location>
        <begin position="226"/>
        <end position="245"/>
    </location>
</feature>
<keyword evidence="4" id="KW-0813">Transport</keyword>
<evidence type="ECO:0000256" key="15">
    <source>
        <dbReference type="SAM" id="Phobius"/>
    </source>
</evidence>
<dbReference type="InterPro" id="IPR051410">
    <property type="entry name" value="Ferric/Cupric_Reductase"/>
</dbReference>
<dbReference type="SUPFAM" id="SSF63380">
    <property type="entry name" value="Riboflavin synthase domain-like"/>
    <property type="match status" value="1"/>
</dbReference>
<evidence type="ECO:0000256" key="12">
    <source>
        <dbReference type="ARBA" id="ARBA00023180"/>
    </source>
</evidence>
<dbReference type="InterPro" id="IPR017938">
    <property type="entry name" value="Riboflavin_synthase-like_b-brl"/>
</dbReference>
<evidence type="ECO:0000256" key="14">
    <source>
        <dbReference type="SAM" id="MobiDB-lite"/>
    </source>
</evidence>
<evidence type="ECO:0000256" key="2">
    <source>
        <dbReference type="ARBA" id="ARBA00006278"/>
    </source>
</evidence>
<feature type="domain" description="FAD-binding FR-type" evidence="16">
    <location>
        <begin position="319"/>
        <end position="436"/>
    </location>
</feature>
<dbReference type="InterPro" id="IPR039261">
    <property type="entry name" value="FNR_nucleotide-bd"/>
</dbReference>
<dbReference type="InterPro" id="IPR013130">
    <property type="entry name" value="Fe3_Rdtase_TM_dom"/>
</dbReference>
<dbReference type="CDD" id="cd06186">
    <property type="entry name" value="NOX_Duox_like_FAD_NADP"/>
    <property type="match status" value="1"/>
</dbReference>
<dbReference type="GO" id="GO:0006879">
    <property type="term" value="P:intracellular iron ion homeostasis"/>
    <property type="evidence" value="ECO:0007669"/>
    <property type="project" value="TreeGrafter"/>
</dbReference>
<evidence type="ECO:0000259" key="16">
    <source>
        <dbReference type="PROSITE" id="PS51384"/>
    </source>
</evidence>
<dbReference type="SFLD" id="SFLDS00052">
    <property type="entry name" value="Ferric_Reductase_Domain"/>
    <property type="match status" value="1"/>
</dbReference>
<sequence>MKVRRHDHDGMDMDMGGMDMGSSVAGVPSLDLLMQYYWAVVGSFIGIAALVHVANVLICRQRLSAACCGHTKPAKPEAVILRINATATAIVREASNATFSSLKFKGFNIHLPTVGKTAIVAGNLVIILVLCFYKFDLSDQWSFEDIAYRTGCISLAQLPLIFLLAGKNNIIGWLTGTSYERLNWLHRWVSRCLLLTVTIHMGYWFADWAPYNYIGRKIKTDPITQHGLISWCLLLWIVLSSVAPIRGWRYEIFVIQHLGSMAAFLAFVYKHINSWPLYVRIYVYLPIALVCLDRIVRTARLLYVNLSLFHPRQRKDGHMSALWAANATFTPLSPDTTRISIANPPITWTPGQHVFLSCHSVVPLQSHPFTIASLPADGRMDFYVKGERGATRRFFSHAEKLHLASSSSPSPNSRSYPQKETRAVAIDGPYGRMRPLRQFDSIVLFAGSTGATFTVPLLREVVEHWKLQHAGRGQQPSSSTGLLKFFPDGAATRCIRFIWVVKSRRQLGWFAAQLSRVMEDAAALRRAGADVEVEVSVYVTCDPAFTDEYKEAAAAGAAAGAPSTEQKNQQQQPRLADPEEKRLVRKSATVREIEESSSASSLSSSSFDNERRADPAGAACAPDGTCYCQSTVIEDDDNAISPATCTCYNGVKTPPFSGSPRLNEQQSITPFPWSSSSSSSTSGLQLHPSIALLSGRPHPENVTRKVLERALGESAVVVCGPHALARDVRAAVVRLSDERAVHRGTGAQGIWLHVEGFGF</sequence>
<dbReference type="OrthoDB" id="3944240at2759"/>
<feature type="region of interest" description="Disordered" evidence="14">
    <location>
        <begin position="658"/>
        <end position="682"/>
    </location>
</feature>
<reference evidence="17 18" key="1">
    <citation type="journal article" date="2012" name="BMC Genomics">
        <title>Tools to kill: Genome of one of the most destructive plant pathogenic fungi Macrophomina phaseolina.</title>
        <authorList>
            <person name="Islam M.S."/>
            <person name="Haque M.S."/>
            <person name="Islam M.M."/>
            <person name="Emdad E.M."/>
            <person name="Halim A."/>
            <person name="Hossen Q.M.M."/>
            <person name="Hossain M.Z."/>
            <person name="Ahmed B."/>
            <person name="Rahim S."/>
            <person name="Rahman M.S."/>
            <person name="Alam M.M."/>
            <person name="Hou S."/>
            <person name="Wan X."/>
            <person name="Saito J.A."/>
            <person name="Alam M."/>
        </authorList>
    </citation>
    <scope>NUCLEOTIDE SEQUENCE [LARGE SCALE GENOMIC DNA]</scope>
    <source>
        <strain evidence="17 18">MS6</strain>
    </source>
</reference>
<dbReference type="SFLD" id="SFLDG01168">
    <property type="entry name" value="Ferric_reductase_subgroup_(FRE"/>
    <property type="match status" value="1"/>
</dbReference>
<feature type="transmembrane region" description="Helical" evidence="15">
    <location>
        <begin position="188"/>
        <end position="206"/>
    </location>
</feature>
<evidence type="ECO:0000256" key="9">
    <source>
        <dbReference type="ARBA" id="ARBA00023002"/>
    </source>
</evidence>
<evidence type="ECO:0000313" key="17">
    <source>
        <dbReference type="EMBL" id="EKG18064.1"/>
    </source>
</evidence>
<evidence type="ECO:0000256" key="13">
    <source>
        <dbReference type="ARBA" id="ARBA00048483"/>
    </source>
</evidence>
<keyword evidence="10" id="KW-0406">Ion transport</keyword>
<name>K2S6N6_MACPH</name>
<dbReference type="Gene3D" id="2.40.30.10">
    <property type="entry name" value="Translation factors"/>
    <property type="match status" value="1"/>
</dbReference>
<keyword evidence="12" id="KW-0325">Glycoprotein</keyword>
<dbReference type="PANTHER" id="PTHR32361:SF9">
    <property type="entry name" value="FERRIC REDUCTASE TRANSMEMBRANE COMPONENT 3-RELATED"/>
    <property type="match status" value="1"/>
</dbReference>
<feature type="transmembrane region" description="Helical" evidence="15">
    <location>
        <begin position="36"/>
        <end position="58"/>
    </location>
</feature>
<keyword evidence="6 15" id="KW-0812">Transmembrane</keyword>
<feature type="transmembrane region" description="Helical" evidence="15">
    <location>
        <begin position="113"/>
        <end position="135"/>
    </location>
</feature>
<dbReference type="InterPro" id="IPR017927">
    <property type="entry name" value="FAD-bd_FR_type"/>
</dbReference>
<comment type="subcellular location">
    <subcellularLocation>
        <location evidence="1">Cell membrane</location>
        <topology evidence="1">Multi-pass membrane protein</topology>
    </subcellularLocation>
</comment>
<protein>
    <recommendedName>
        <fullName evidence="3">ferric-chelate reductase (NADPH)</fullName>
        <ecNumber evidence="3">1.16.1.9</ecNumber>
    </recommendedName>
</protein>
<dbReference type="InterPro" id="IPR013112">
    <property type="entry name" value="FAD-bd_8"/>
</dbReference>
<dbReference type="HOGENOM" id="CLU_010365_6_0_1"/>
<feature type="compositionally biased region" description="Polar residues" evidence="14">
    <location>
        <begin position="660"/>
        <end position="673"/>
    </location>
</feature>
<keyword evidence="7" id="KW-0249">Electron transport</keyword>
<feature type="transmembrane region" description="Helical" evidence="15">
    <location>
        <begin position="147"/>
        <end position="167"/>
    </location>
</feature>
<dbReference type="eggNOG" id="KOG0039">
    <property type="taxonomic scope" value="Eukaryota"/>
</dbReference>
<dbReference type="GO" id="GO:0005886">
    <property type="term" value="C:plasma membrane"/>
    <property type="evidence" value="ECO:0007669"/>
    <property type="project" value="UniProtKB-SubCell"/>
</dbReference>
<dbReference type="VEuPathDB" id="FungiDB:MPH_04754"/>
<comment type="similarity">
    <text evidence="2">Belongs to the ferric reductase (FRE) family.</text>
</comment>
<dbReference type="InterPro" id="IPR013121">
    <property type="entry name" value="Fe_red_NAD-bd_6"/>
</dbReference>
<dbReference type="Pfam" id="PF08030">
    <property type="entry name" value="NAD_binding_6"/>
    <property type="match status" value="1"/>
</dbReference>
<dbReference type="STRING" id="1126212.K2S6N6"/>
<dbReference type="EC" id="1.16.1.9" evidence="3"/>
<gene>
    <name evidence="17" type="ORF">MPH_04754</name>
</gene>
<dbReference type="InParanoid" id="K2S6N6"/>
<comment type="catalytic activity">
    <reaction evidence="13">
        <text>2 a Fe(II)-siderophore + NADP(+) + H(+) = 2 a Fe(III)-siderophore + NADPH</text>
        <dbReference type="Rhea" id="RHEA:28795"/>
        <dbReference type="Rhea" id="RHEA-COMP:11342"/>
        <dbReference type="Rhea" id="RHEA-COMP:11344"/>
        <dbReference type="ChEBI" id="CHEBI:15378"/>
        <dbReference type="ChEBI" id="CHEBI:29033"/>
        <dbReference type="ChEBI" id="CHEBI:29034"/>
        <dbReference type="ChEBI" id="CHEBI:57783"/>
        <dbReference type="ChEBI" id="CHEBI:58349"/>
        <dbReference type="EC" id="1.16.1.9"/>
    </reaction>
</comment>
<dbReference type="AlphaFoldDB" id="K2S6N6"/>
<keyword evidence="11 15" id="KW-0472">Membrane</keyword>
<evidence type="ECO:0000256" key="3">
    <source>
        <dbReference type="ARBA" id="ARBA00012668"/>
    </source>
</evidence>
<keyword evidence="9" id="KW-0560">Oxidoreductase</keyword>
<comment type="caution">
    <text evidence="17">The sequence shown here is derived from an EMBL/GenBank/DDBJ whole genome shotgun (WGS) entry which is preliminary data.</text>
</comment>
<evidence type="ECO:0000256" key="5">
    <source>
        <dbReference type="ARBA" id="ARBA00022475"/>
    </source>
</evidence>
<evidence type="ECO:0000256" key="11">
    <source>
        <dbReference type="ARBA" id="ARBA00023136"/>
    </source>
</evidence>
<dbReference type="GO" id="GO:0052851">
    <property type="term" value="F:ferric-chelate reductase (NADPH) activity"/>
    <property type="evidence" value="ECO:0007669"/>
    <property type="project" value="UniProtKB-EC"/>
</dbReference>
<dbReference type="GO" id="GO:0015677">
    <property type="term" value="P:copper ion import"/>
    <property type="evidence" value="ECO:0007669"/>
    <property type="project" value="TreeGrafter"/>
</dbReference>
<dbReference type="Pfam" id="PF08022">
    <property type="entry name" value="FAD_binding_8"/>
    <property type="match status" value="1"/>
</dbReference>
<dbReference type="PROSITE" id="PS51384">
    <property type="entry name" value="FAD_FR"/>
    <property type="match status" value="1"/>
</dbReference>
<evidence type="ECO:0000256" key="7">
    <source>
        <dbReference type="ARBA" id="ARBA00022982"/>
    </source>
</evidence>
<evidence type="ECO:0000256" key="10">
    <source>
        <dbReference type="ARBA" id="ARBA00023065"/>
    </source>
</evidence>
<dbReference type="Proteomes" id="UP000007129">
    <property type="component" value="Unassembled WGS sequence"/>
</dbReference>
<evidence type="ECO:0000256" key="4">
    <source>
        <dbReference type="ARBA" id="ARBA00022448"/>
    </source>
</evidence>
<feature type="transmembrane region" description="Helical" evidence="15">
    <location>
        <begin position="252"/>
        <end position="269"/>
    </location>
</feature>
<organism evidence="17 18">
    <name type="scientific">Macrophomina phaseolina (strain MS6)</name>
    <name type="common">Charcoal rot fungus</name>
    <dbReference type="NCBI Taxonomy" id="1126212"/>
    <lineage>
        <taxon>Eukaryota</taxon>
        <taxon>Fungi</taxon>
        <taxon>Dikarya</taxon>
        <taxon>Ascomycota</taxon>
        <taxon>Pezizomycotina</taxon>
        <taxon>Dothideomycetes</taxon>
        <taxon>Dothideomycetes incertae sedis</taxon>
        <taxon>Botryosphaeriales</taxon>
        <taxon>Botryosphaeriaceae</taxon>
        <taxon>Macrophomina</taxon>
    </lineage>
</organism>
<keyword evidence="5" id="KW-1003">Cell membrane</keyword>
<accession>K2S6N6</accession>
<evidence type="ECO:0000256" key="1">
    <source>
        <dbReference type="ARBA" id="ARBA00004651"/>
    </source>
</evidence>
<proteinExistence type="inferred from homology"/>
<dbReference type="EMBL" id="AHHD01000218">
    <property type="protein sequence ID" value="EKG18064.1"/>
    <property type="molecule type" value="Genomic_DNA"/>
</dbReference>
<evidence type="ECO:0000313" key="18">
    <source>
        <dbReference type="Proteomes" id="UP000007129"/>
    </source>
</evidence>
<evidence type="ECO:0000256" key="6">
    <source>
        <dbReference type="ARBA" id="ARBA00022692"/>
    </source>
</evidence>